<accession>A0ABP7XUQ5</accession>
<evidence type="ECO:0000256" key="5">
    <source>
        <dbReference type="ARBA" id="ARBA00022946"/>
    </source>
</evidence>
<evidence type="ECO:0000259" key="10">
    <source>
        <dbReference type="Pfam" id="PF14721"/>
    </source>
</evidence>
<dbReference type="Gene3D" id="3.50.50.60">
    <property type="entry name" value="FAD/NAD(P)-binding domain"/>
    <property type="match status" value="2"/>
</dbReference>
<keyword evidence="12" id="KW-1185">Reference proteome</keyword>
<dbReference type="EMBL" id="BAAAZH010000028">
    <property type="protein sequence ID" value="GAA4126142.1"/>
    <property type="molecule type" value="Genomic_DNA"/>
</dbReference>
<gene>
    <name evidence="11" type="ORF">GCM10022215_35300</name>
</gene>
<dbReference type="PANTHER" id="PTHR43557">
    <property type="entry name" value="APOPTOSIS-INDUCING FACTOR 1"/>
    <property type="match status" value="1"/>
</dbReference>
<comment type="cofactor">
    <cofactor evidence="1">
        <name>FAD</name>
        <dbReference type="ChEBI" id="CHEBI:57692"/>
    </cofactor>
</comment>
<dbReference type="InterPro" id="IPR036188">
    <property type="entry name" value="FAD/NAD-bd_sf"/>
</dbReference>
<keyword evidence="2" id="KW-0285">Flavoprotein</keyword>
<dbReference type="Gene3D" id="3.30.390.30">
    <property type="match status" value="1"/>
</dbReference>
<comment type="caution">
    <text evidence="11">The sequence shown here is derived from an EMBL/GenBank/DDBJ whole genome shotgun (WGS) entry which is preliminary data.</text>
</comment>
<dbReference type="Pfam" id="PF07992">
    <property type="entry name" value="Pyr_redox_2"/>
    <property type="match status" value="1"/>
</dbReference>
<evidence type="ECO:0000259" key="9">
    <source>
        <dbReference type="Pfam" id="PF07992"/>
    </source>
</evidence>
<evidence type="ECO:0000256" key="8">
    <source>
        <dbReference type="ARBA" id="ARBA00047786"/>
    </source>
</evidence>
<evidence type="ECO:0000256" key="4">
    <source>
        <dbReference type="ARBA" id="ARBA00022827"/>
    </source>
</evidence>
<evidence type="ECO:0000313" key="12">
    <source>
        <dbReference type="Proteomes" id="UP001501495"/>
    </source>
</evidence>
<keyword evidence="4" id="KW-0274">FAD</keyword>
<dbReference type="SMART" id="SM01353">
    <property type="entry name" value="AIF_C"/>
    <property type="match status" value="1"/>
</dbReference>
<dbReference type="SUPFAM" id="SSF51905">
    <property type="entry name" value="FAD/NAD(P)-binding domain"/>
    <property type="match status" value="1"/>
</dbReference>
<dbReference type="PRINTS" id="PR00368">
    <property type="entry name" value="FADPNR"/>
</dbReference>
<organism evidence="11 12">
    <name type="scientific">Nocardioides fonticola</name>
    <dbReference type="NCBI Taxonomy" id="450363"/>
    <lineage>
        <taxon>Bacteria</taxon>
        <taxon>Bacillati</taxon>
        <taxon>Actinomycetota</taxon>
        <taxon>Actinomycetes</taxon>
        <taxon>Propionibacteriales</taxon>
        <taxon>Nocardioidaceae</taxon>
        <taxon>Nocardioides</taxon>
    </lineage>
</organism>
<dbReference type="PRINTS" id="PR00411">
    <property type="entry name" value="PNDRDTASEI"/>
</dbReference>
<dbReference type="Pfam" id="PF14721">
    <property type="entry name" value="AIF_C"/>
    <property type="match status" value="1"/>
</dbReference>
<evidence type="ECO:0000256" key="2">
    <source>
        <dbReference type="ARBA" id="ARBA00022630"/>
    </source>
</evidence>
<protein>
    <submittedName>
        <fullName evidence="11">FAD-dependent oxidoreductase</fullName>
    </submittedName>
</protein>
<keyword evidence="3" id="KW-0053">Apoptosis</keyword>
<comment type="catalytic activity">
    <reaction evidence="8">
        <text>A + NADH + H(+) = AH2 + NAD(+)</text>
        <dbReference type="Rhea" id="RHEA:11356"/>
        <dbReference type="ChEBI" id="CHEBI:13193"/>
        <dbReference type="ChEBI" id="CHEBI:15378"/>
        <dbReference type="ChEBI" id="CHEBI:17499"/>
        <dbReference type="ChEBI" id="CHEBI:57540"/>
        <dbReference type="ChEBI" id="CHEBI:57945"/>
    </reaction>
</comment>
<keyword evidence="7" id="KW-0520">NAD</keyword>
<keyword evidence="5" id="KW-0809">Transit peptide</keyword>
<feature type="domain" description="Mitochondrial apoptosis-inducing factor C-terminal" evidence="10">
    <location>
        <begin position="307"/>
        <end position="346"/>
    </location>
</feature>
<dbReference type="Proteomes" id="UP001501495">
    <property type="component" value="Unassembled WGS sequence"/>
</dbReference>
<evidence type="ECO:0000256" key="1">
    <source>
        <dbReference type="ARBA" id="ARBA00001974"/>
    </source>
</evidence>
<sequence>MSDPQHHDFLIVGAGMAAHAAATGIRAEGATGSIAILGAEVDPPVERPQLSKDLWGTDDRDGAGAIRDTAGETGATLHLGDPVVAVDVERRVVRTAAGAEHSYGALLLATGGTPRTIDGLPAGDRVVHFRTLADYRHLRALAEQEPAPRIAVVGAGFIGTEIAAALSGTPATVVLVHPGEQVGDHAFPPAITSQIEQELTRRDVVLRGGAGVERGEVAAGGVVLHLDDGTTLEADAVVVGLGVTPATGFLGDAVTLDDDGGVVIDSHLATSAAHVWAAGDIARYPDPVLGSTRVEHVDNATSMGEAAGRAMAGARDLYDHTPIFWSDIGDLGYEAVGTLSTRLTTVVDAVGDGTVVYYLDDERVRGVLLWNVWDRADEAVKVLAEERPADPEALRGRIG</sequence>
<proteinExistence type="predicted"/>
<dbReference type="InterPro" id="IPR050446">
    <property type="entry name" value="FAD-oxidoreductase/Apoptosis"/>
</dbReference>
<evidence type="ECO:0000256" key="6">
    <source>
        <dbReference type="ARBA" id="ARBA00023002"/>
    </source>
</evidence>
<dbReference type="SUPFAM" id="SSF55424">
    <property type="entry name" value="FAD/NAD-linked reductases, dimerisation (C-terminal) domain"/>
    <property type="match status" value="1"/>
</dbReference>
<keyword evidence="6" id="KW-0560">Oxidoreductase</keyword>
<dbReference type="RefSeq" id="WP_344734794.1">
    <property type="nucleotide sequence ID" value="NZ_BAAAZH010000028.1"/>
</dbReference>
<feature type="domain" description="FAD/NAD(P)-binding" evidence="9">
    <location>
        <begin position="8"/>
        <end position="304"/>
    </location>
</feature>
<evidence type="ECO:0000256" key="3">
    <source>
        <dbReference type="ARBA" id="ARBA00022703"/>
    </source>
</evidence>
<dbReference type="InterPro" id="IPR016156">
    <property type="entry name" value="FAD/NAD-linked_Rdtase_dimer_sf"/>
</dbReference>
<reference evidence="12" key="1">
    <citation type="journal article" date="2019" name="Int. J. Syst. Evol. Microbiol.">
        <title>The Global Catalogue of Microorganisms (GCM) 10K type strain sequencing project: providing services to taxonomists for standard genome sequencing and annotation.</title>
        <authorList>
            <consortium name="The Broad Institute Genomics Platform"/>
            <consortium name="The Broad Institute Genome Sequencing Center for Infectious Disease"/>
            <person name="Wu L."/>
            <person name="Ma J."/>
        </authorList>
    </citation>
    <scope>NUCLEOTIDE SEQUENCE [LARGE SCALE GENOMIC DNA]</scope>
    <source>
        <strain evidence="12">JCM 16703</strain>
    </source>
</reference>
<name>A0ABP7XUQ5_9ACTN</name>
<dbReference type="InterPro" id="IPR023753">
    <property type="entry name" value="FAD/NAD-binding_dom"/>
</dbReference>
<evidence type="ECO:0000313" key="11">
    <source>
        <dbReference type="EMBL" id="GAA4126142.1"/>
    </source>
</evidence>
<dbReference type="PANTHER" id="PTHR43557:SF4">
    <property type="entry name" value="APOPTOSIS-INDUCING FACTOR 1, MITOCHONDRIAL"/>
    <property type="match status" value="1"/>
</dbReference>
<evidence type="ECO:0000256" key="7">
    <source>
        <dbReference type="ARBA" id="ARBA00023027"/>
    </source>
</evidence>
<dbReference type="InterPro" id="IPR029324">
    <property type="entry name" value="AIF_C"/>
</dbReference>